<protein>
    <recommendedName>
        <fullName evidence="4">Interleukin-4</fullName>
    </recommendedName>
</protein>
<evidence type="ECO:0008006" key="4">
    <source>
        <dbReference type="Google" id="ProtNLM"/>
    </source>
</evidence>
<sequence length="179" mass="20150">MEHYFRIALCMFLFVGYLQAMPTCSKSISDVKQHDLRVNPQKVKCVSKNWKCSLLKAVDECEIAALTIFKDELIRALNSEQCEDKEESIGATLDALPVICPQPVSINSDVLHCLINNLHLSTFKMFYPVLKPAYSPHSQTSSPDCKWEGDGSRKQFAAFWEDFTTLLKKSNSAPAKGTQ</sequence>
<reference evidence="2" key="3">
    <citation type="submission" date="2025-09" db="UniProtKB">
        <authorList>
            <consortium name="Ensembl"/>
        </authorList>
    </citation>
    <scope>IDENTIFICATION</scope>
</reference>
<name>A0AAQ5WZ66_AMPOC</name>
<dbReference type="Proteomes" id="UP001501940">
    <property type="component" value="Chromosome 13"/>
</dbReference>
<dbReference type="Ensembl" id="ENSAOCT00000076937.1">
    <property type="protein sequence ID" value="ENSAOCP00000033967.1"/>
    <property type="gene ID" value="ENSAOCG00000029650.1"/>
</dbReference>
<organism evidence="2 3">
    <name type="scientific">Amphiprion ocellaris</name>
    <name type="common">Clown anemonefish</name>
    <dbReference type="NCBI Taxonomy" id="80972"/>
    <lineage>
        <taxon>Eukaryota</taxon>
        <taxon>Metazoa</taxon>
        <taxon>Chordata</taxon>
        <taxon>Craniata</taxon>
        <taxon>Vertebrata</taxon>
        <taxon>Euteleostomi</taxon>
        <taxon>Actinopterygii</taxon>
        <taxon>Neopterygii</taxon>
        <taxon>Teleostei</taxon>
        <taxon>Neoteleostei</taxon>
        <taxon>Acanthomorphata</taxon>
        <taxon>Ovalentaria</taxon>
        <taxon>Pomacentridae</taxon>
        <taxon>Amphiprion</taxon>
    </lineage>
</organism>
<reference evidence="2" key="2">
    <citation type="submission" date="2025-08" db="UniProtKB">
        <authorList>
            <consortium name="Ensembl"/>
        </authorList>
    </citation>
    <scope>IDENTIFICATION</scope>
</reference>
<evidence type="ECO:0000313" key="3">
    <source>
        <dbReference type="Proteomes" id="UP001501940"/>
    </source>
</evidence>
<accession>A0AAQ5WZ66</accession>
<feature type="signal peptide" evidence="1">
    <location>
        <begin position="1"/>
        <end position="20"/>
    </location>
</feature>
<keyword evidence="1" id="KW-0732">Signal</keyword>
<evidence type="ECO:0000313" key="2">
    <source>
        <dbReference type="Ensembl" id="ENSAOCP00000033967.1"/>
    </source>
</evidence>
<proteinExistence type="predicted"/>
<dbReference type="AlphaFoldDB" id="A0AAQ5WZ66"/>
<feature type="chain" id="PRO_5043546135" description="Interleukin-4" evidence="1">
    <location>
        <begin position="21"/>
        <end position="179"/>
    </location>
</feature>
<evidence type="ECO:0000256" key="1">
    <source>
        <dbReference type="SAM" id="SignalP"/>
    </source>
</evidence>
<keyword evidence="3" id="KW-1185">Reference proteome</keyword>
<reference evidence="2 3" key="1">
    <citation type="submission" date="2022-01" db="EMBL/GenBank/DDBJ databases">
        <title>A chromosome-scale genome assembly of the false clownfish, Amphiprion ocellaris.</title>
        <authorList>
            <person name="Ryu T."/>
        </authorList>
    </citation>
    <scope>NUCLEOTIDE SEQUENCE [LARGE SCALE GENOMIC DNA]</scope>
</reference>